<evidence type="ECO:0008006" key="3">
    <source>
        <dbReference type="Google" id="ProtNLM"/>
    </source>
</evidence>
<comment type="caution">
    <text evidence="1">The sequence shown here is derived from an EMBL/GenBank/DDBJ whole genome shotgun (WGS) entry which is preliminary data.</text>
</comment>
<name>A0A5J4P1C5_9TREM</name>
<dbReference type="InterPro" id="IPR011011">
    <property type="entry name" value="Znf_FYVE_PHD"/>
</dbReference>
<dbReference type="InterPro" id="IPR013083">
    <property type="entry name" value="Znf_RING/FYVE/PHD"/>
</dbReference>
<dbReference type="Gene3D" id="3.30.40.10">
    <property type="entry name" value="Zinc/RING finger domain, C3HC4 (zinc finger)"/>
    <property type="match status" value="1"/>
</dbReference>
<proteinExistence type="predicted"/>
<dbReference type="Proteomes" id="UP000324629">
    <property type="component" value="Unassembled WGS sequence"/>
</dbReference>
<protein>
    <recommendedName>
        <fullName evidence="3">FYVE-type domain-containing protein</fullName>
    </recommendedName>
</protein>
<accession>A0A5J4P1C5</accession>
<organism evidence="1 2">
    <name type="scientific">Paragonimus westermani</name>
    <dbReference type="NCBI Taxonomy" id="34504"/>
    <lineage>
        <taxon>Eukaryota</taxon>
        <taxon>Metazoa</taxon>
        <taxon>Spiralia</taxon>
        <taxon>Lophotrochozoa</taxon>
        <taxon>Platyhelminthes</taxon>
        <taxon>Trematoda</taxon>
        <taxon>Digenea</taxon>
        <taxon>Plagiorchiida</taxon>
        <taxon>Troglotremata</taxon>
        <taxon>Troglotrematidae</taxon>
        <taxon>Paragonimus</taxon>
    </lineage>
</organism>
<evidence type="ECO:0000313" key="2">
    <source>
        <dbReference type="Proteomes" id="UP000324629"/>
    </source>
</evidence>
<dbReference type="AlphaFoldDB" id="A0A5J4P1C5"/>
<reference evidence="1 2" key="1">
    <citation type="journal article" date="2019" name="Gigascience">
        <title>Whole-genome sequence of the oriental lung fluke Paragonimus westermani.</title>
        <authorList>
            <person name="Oey H."/>
            <person name="Zakrzewski M."/>
            <person name="Narain K."/>
            <person name="Devi K.R."/>
            <person name="Agatsuma T."/>
            <person name="Nawaratna S."/>
            <person name="Gobert G.N."/>
            <person name="Jones M.K."/>
            <person name="Ragan M.A."/>
            <person name="McManus D.P."/>
            <person name="Krause L."/>
        </authorList>
    </citation>
    <scope>NUCLEOTIDE SEQUENCE [LARGE SCALE GENOMIC DNA]</scope>
    <source>
        <strain evidence="1 2">IND2009</strain>
    </source>
</reference>
<evidence type="ECO:0000313" key="1">
    <source>
        <dbReference type="EMBL" id="KAA3681489.1"/>
    </source>
</evidence>
<gene>
    <name evidence="1" type="ORF">DEA37_0004724</name>
</gene>
<dbReference type="CDD" id="cd00065">
    <property type="entry name" value="FYVE_like_SF"/>
    <property type="match status" value="1"/>
</dbReference>
<dbReference type="EMBL" id="QNGE01000190">
    <property type="protein sequence ID" value="KAA3681489.1"/>
    <property type="molecule type" value="Genomic_DNA"/>
</dbReference>
<sequence length="207" mass="22906">MWNLYKRNSLRPELLTPVVKEMVEQNPAVPGSGLVSLCGPVVLDKSGCTPGPEPKNVGTHNTTPEPFSSASFVHRLSRDFTIPGISPKPKPPMDPTTNERCPFCYAKFGLFQKKLPCDQCGRLICRRCIFQFNTDSRLCKDCVDLARAICKTGDWFAQYLSSKPGNPLRLEIDLQPSSANALMTRAPVKGSRMDDSNLLVSAQIFSK</sequence>
<dbReference type="SUPFAM" id="SSF57903">
    <property type="entry name" value="FYVE/PHD zinc finger"/>
    <property type="match status" value="1"/>
</dbReference>
<keyword evidence="2" id="KW-1185">Reference proteome</keyword>